<evidence type="ECO:0000313" key="3">
    <source>
        <dbReference type="Proteomes" id="UP000294513"/>
    </source>
</evidence>
<proteinExistence type="predicted"/>
<dbReference type="OrthoDB" id="9809557at2"/>
<dbReference type="EMBL" id="SMKU01000285">
    <property type="protein sequence ID" value="TDD71765.1"/>
    <property type="molecule type" value="Genomic_DNA"/>
</dbReference>
<gene>
    <name evidence="2" type="ORF">E1298_35585</name>
</gene>
<protein>
    <recommendedName>
        <fullName evidence="1">RNA polymerase sigma-70 region 2 domain-containing protein</fullName>
    </recommendedName>
</protein>
<accession>A0A4R5AJ46</accession>
<keyword evidence="3" id="KW-1185">Reference proteome</keyword>
<dbReference type="Gene3D" id="1.20.120.1810">
    <property type="match status" value="1"/>
</dbReference>
<dbReference type="InterPro" id="IPR013325">
    <property type="entry name" value="RNA_pol_sigma_r2"/>
</dbReference>
<dbReference type="RefSeq" id="WP_131901229.1">
    <property type="nucleotide sequence ID" value="NZ_SMKU01000285.1"/>
</dbReference>
<evidence type="ECO:0000313" key="2">
    <source>
        <dbReference type="EMBL" id="TDD71765.1"/>
    </source>
</evidence>
<name>A0A4R5AJ46_9ACTN</name>
<dbReference type="GO" id="GO:0006352">
    <property type="term" value="P:DNA-templated transcription initiation"/>
    <property type="evidence" value="ECO:0007669"/>
    <property type="project" value="InterPro"/>
</dbReference>
<sequence>MGRAVRWSRGTFAELTGEAREAAECLHNQGPVHSVAQKYPQTGMTHEDISQHRAVGLIRAVESFDPSQRNEFTTYAM</sequence>
<dbReference type="Pfam" id="PF04542">
    <property type="entry name" value="Sigma70_r2"/>
    <property type="match status" value="1"/>
</dbReference>
<feature type="domain" description="RNA polymerase sigma-70 region 2" evidence="1">
    <location>
        <begin position="27"/>
        <end position="77"/>
    </location>
</feature>
<dbReference type="InterPro" id="IPR007627">
    <property type="entry name" value="RNA_pol_sigma70_r2"/>
</dbReference>
<evidence type="ECO:0000259" key="1">
    <source>
        <dbReference type="Pfam" id="PF04542"/>
    </source>
</evidence>
<organism evidence="2 3">
    <name type="scientific">Actinomadura rubrisoli</name>
    <dbReference type="NCBI Taxonomy" id="2530368"/>
    <lineage>
        <taxon>Bacteria</taxon>
        <taxon>Bacillati</taxon>
        <taxon>Actinomycetota</taxon>
        <taxon>Actinomycetes</taxon>
        <taxon>Streptosporangiales</taxon>
        <taxon>Thermomonosporaceae</taxon>
        <taxon>Actinomadura</taxon>
    </lineage>
</organism>
<dbReference type="SUPFAM" id="SSF88946">
    <property type="entry name" value="Sigma2 domain of RNA polymerase sigma factors"/>
    <property type="match status" value="1"/>
</dbReference>
<dbReference type="AlphaFoldDB" id="A0A4R5AJ46"/>
<dbReference type="GO" id="GO:0003700">
    <property type="term" value="F:DNA-binding transcription factor activity"/>
    <property type="evidence" value="ECO:0007669"/>
    <property type="project" value="InterPro"/>
</dbReference>
<reference evidence="2 3" key="1">
    <citation type="submission" date="2019-03" db="EMBL/GenBank/DDBJ databases">
        <title>Draft genome sequences of novel Actinobacteria.</title>
        <authorList>
            <person name="Sahin N."/>
            <person name="Ay H."/>
            <person name="Saygin H."/>
        </authorList>
    </citation>
    <scope>NUCLEOTIDE SEQUENCE [LARGE SCALE GENOMIC DNA]</scope>
    <source>
        <strain evidence="2 3">H3C3</strain>
    </source>
</reference>
<comment type="caution">
    <text evidence="2">The sequence shown here is derived from an EMBL/GenBank/DDBJ whole genome shotgun (WGS) entry which is preliminary data.</text>
</comment>
<dbReference type="Proteomes" id="UP000294513">
    <property type="component" value="Unassembled WGS sequence"/>
</dbReference>